<dbReference type="PANTHER" id="PTHR21314">
    <property type="entry name" value="QUEUOSINE 5'-PHOSPHATE N-GLYCOSYLASE_HYDROLASE-RELATED"/>
    <property type="match status" value="1"/>
</dbReference>
<dbReference type="AlphaFoldDB" id="A0A2J7WHN1"/>
<evidence type="ECO:0000256" key="3">
    <source>
        <dbReference type="ARBA" id="ARBA00035306"/>
    </source>
</evidence>
<name>A0A2J7WHN1_9CHLO</name>
<dbReference type="GO" id="GO:0016787">
    <property type="term" value="F:hydrolase activity"/>
    <property type="evidence" value="ECO:0007669"/>
    <property type="project" value="UniProtKB-KW"/>
</dbReference>
<evidence type="ECO:0000256" key="4">
    <source>
        <dbReference type="ARBA" id="ARBA00035393"/>
    </source>
</evidence>
<accession>A0A2J7WHN1</accession>
<proteinExistence type="inferred from homology"/>
<sequence>MTLVAQVCPGFRDHAVYRGRQVFLYKRAQIFVGDVFGAFGGEGLGAF</sequence>
<evidence type="ECO:0000256" key="5">
    <source>
        <dbReference type="ARBA" id="ARBA00048204"/>
    </source>
</evidence>
<dbReference type="PANTHER" id="PTHR21314:SF0">
    <property type="entry name" value="QUEUOSINE 5'-PHOSPHATE N-GLYCOSYLASE_HYDROLASE"/>
    <property type="match status" value="1"/>
</dbReference>
<protein>
    <recommendedName>
        <fullName evidence="3 6">Queuosine 5'-phosphate N-glycosylase/hydrolase</fullName>
        <ecNumber evidence="6">3.2.2.-</ecNumber>
    </recommendedName>
    <alternativeName>
        <fullName evidence="4 6">Queuosine-nucleotide N-glycosylase/hydrolase</fullName>
    </alternativeName>
</protein>
<feature type="non-terminal residue" evidence="7">
    <location>
        <position position="47"/>
    </location>
</feature>
<evidence type="ECO:0000256" key="2">
    <source>
        <dbReference type="ARBA" id="ARBA00035119"/>
    </source>
</evidence>
<dbReference type="OrthoDB" id="416777at2759"/>
<comment type="caution">
    <text evidence="7">The sequence shown here is derived from an EMBL/GenBank/DDBJ whole genome shotgun (WGS) entry which is preliminary data.</text>
</comment>
<gene>
    <name evidence="7" type="ORF">TSOC_015453</name>
</gene>
<evidence type="ECO:0000313" key="8">
    <source>
        <dbReference type="Proteomes" id="UP000236333"/>
    </source>
</evidence>
<evidence type="ECO:0000313" key="7">
    <source>
        <dbReference type="EMBL" id="PNG63007.1"/>
    </source>
</evidence>
<organism evidence="7 8">
    <name type="scientific">Tetrabaena socialis</name>
    <dbReference type="NCBI Taxonomy" id="47790"/>
    <lineage>
        <taxon>Eukaryota</taxon>
        <taxon>Viridiplantae</taxon>
        <taxon>Chlorophyta</taxon>
        <taxon>core chlorophytes</taxon>
        <taxon>Chlorophyceae</taxon>
        <taxon>CS clade</taxon>
        <taxon>Chlamydomonadales</taxon>
        <taxon>Tetrabaenaceae</taxon>
        <taxon>Tetrabaena</taxon>
    </lineage>
</organism>
<reference evidence="7 8" key="1">
    <citation type="journal article" date="2017" name="Mol. Biol. Evol.">
        <title>The 4-celled Tetrabaena socialis nuclear genome reveals the essential components for genetic control of cell number at the origin of multicellularity in the volvocine lineage.</title>
        <authorList>
            <person name="Featherston J."/>
            <person name="Arakaki Y."/>
            <person name="Hanschen E.R."/>
            <person name="Ferris P.J."/>
            <person name="Michod R.E."/>
            <person name="Olson B.J.S.C."/>
            <person name="Nozaki H."/>
            <person name="Durand P.M."/>
        </authorList>
    </citation>
    <scope>NUCLEOTIDE SEQUENCE [LARGE SCALE GENOMIC DNA]</scope>
    <source>
        <strain evidence="7 8">NIES-571</strain>
    </source>
</reference>
<dbReference type="EC" id="3.2.2.-" evidence="6"/>
<dbReference type="Pfam" id="PF10343">
    <property type="entry name" value="Q_salvage"/>
    <property type="match status" value="1"/>
</dbReference>
<evidence type="ECO:0000256" key="1">
    <source>
        <dbReference type="ARBA" id="ARBA00022801"/>
    </source>
</evidence>
<comment type="function">
    <text evidence="6">Catalyzes the hydrolysis of queuosine 5'-phosphate, releasing the nucleobase queuine (q). Is required for salvage of queuine from exogenous queuosine (Q) that is imported and then converted to queuosine 5'-phosphate intracellularly.</text>
</comment>
<keyword evidence="1 6" id="KW-0378">Hydrolase</keyword>
<comment type="similarity">
    <text evidence="2 6">Belongs to the QNG1 protein family.</text>
</comment>
<dbReference type="InterPro" id="IPR019438">
    <property type="entry name" value="Q_salvage"/>
</dbReference>
<dbReference type="GO" id="GO:0006400">
    <property type="term" value="P:tRNA modification"/>
    <property type="evidence" value="ECO:0007669"/>
    <property type="project" value="TreeGrafter"/>
</dbReference>
<dbReference type="EMBL" id="PGGS01005565">
    <property type="protein sequence ID" value="PNG63007.1"/>
    <property type="molecule type" value="Genomic_DNA"/>
</dbReference>
<evidence type="ECO:0000256" key="6">
    <source>
        <dbReference type="RuleBase" id="RU365002"/>
    </source>
</evidence>
<keyword evidence="8" id="KW-1185">Reference proteome</keyword>
<dbReference type="Proteomes" id="UP000236333">
    <property type="component" value="Unassembled WGS sequence"/>
</dbReference>
<comment type="catalytic activity">
    <reaction evidence="5 6">
        <text>queuosine 5'-phosphate + H2O = queuine + D-ribose 5-phosphate</text>
        <dbReference type="Rhea" id="RHEA:75387"/>
        <dbReference type="ChEBI" id="CHEBI:15377"/>
        <dbReference type="ChEBI" id="CHEBI:17433"/>
        <dbReference type="ChEBI" id="CHEBI:78346"/>
        <dbReference type="ChEBI" id="CHEBI:194371"/>
    </reaction>
    <physiologicalReaction direction="left-to-right" evidence="5 6">
        <dbReference type="Rhea" id="RHEA:75388"/>
    </physiologicalReaction>
</comment>